<comment type="caution">
    <text evidence="2">The sequence shown here is derived from an EMBL/GenBank/DDBJ whole genome shotgun (WGS) entry which is preliminary data.</text>
</comment>
<dbReference type="Proteomes" id="UP001589610">
    <property type="component" value="Unassembled WGS sequence"/>
</dbReference>
<feature type="compositionally biased region" description="Polar residues" evidence="1">
    <location>
        <begin position="164"/>
        <end position="176"/>
    </location>
</feature>
<evidence type="ECO:0000313" key="3">
    <source>
        <dbReference type="Proteomes" id="UP001589610"/>
    </source>
</evidence>
<name>A0ABV5TGF5_9ACTN</name>
<keyword evidence="3" id="KW-1185">Reference proteome</keyword>
<dbReference type="EMBL" id="JBHMBS010000010">
    <property type="protein sequence ID" value="MFB9678209.1"/>
    <property type="molecule type" value="Genomic_DNA"/>
</dbReference>
<dbReference type="RefSeq" id="WP_386159229.1">
    <property type="nucleotide sequence ID" value="NZ_JBHMBS010000010.1"/>
</dbReference>
<sequence>MTKILSNMAVSVDGFITGRAPSPGYGLGDGTVLHGWYWDGDTLSTVVPGFRLSAATRRFVDPLAERVGAVVAGRNSYDDANGWGDGSPHPTAPLVVVSHRPAPPEATPAQRFATSIEEALTAARESAGDLDVGLMGAALSPPPWSTRSSSTRCRSCSAPDDGSSRNCPATCGSASSRPYRHPA</sequence>
<proteinExistence type="predicted"/>
<evidence type="ECO:0000313" key="2">
    <source>
        <dbReference type="EMBL" id="MFB9678209.1"/>
    </source>
</evidence>
<feature type="region of interest" description="Disordered" evidence="1">
    <location>
        <begin position="139"/>
        <end position="183"/>
    </location>
</feature>
<dbReference type="InterPro" id="IPR024072">
    <property type="entry name" value="DHFR-like_dom_sf"/>
</dbReference>
<feature type="compositionally biased region" description="Low complexity" evidence="1">
    <location>
        <begin position="145"/>
        <end position="157"/>
    </location>
</feature>
<gene>
    <name evidence="2" type="ORF">ACFFRH_22225</name>
</gene>
<evidence type="ECO:0000256" key="1">
    <source>
        <dbReference type="SAM" id="MobiDB-lite"/>
    </source>
</evidence>
<reference evidence="2 3" key="1">
    <citation type="submission" date="2024-09" db="EMBL/GenBank/DDBJ databases">
        <authorList>
            <person name="Sun Q."/>
            <person name="Mori K."/>
        </authorList>
    </citation>
    <scope>NUCLEOTIDE SEQUENCE [LARGE SCALE GENOMIC DNA]</scope>
    <source>
        <strain evidence="2 3">JCM 3028</strain>
    </source>
</reference>
<dbReference type="Gene3D" id="3.40.430.10">
    <property type="entry name" value="Dihydrofolate Reductase, subunit A"/>
    <property type="match status" value="1"/>
</dbReference>
<organism evidence="2 3">
    <name type="scientific">Streptosporangium vulgare</name>
    <dbReference type="NCBI Taxonomy" id="46190"/>
    <lineage>
        <taxon>Bacteria</taxon>
        <taxon>Bacillati</taxon>
        <taxon>Actinomycetota</taxon>
        <taxon>Actinomycetes</taxon>
        <taxon>Streptosporangiales</taxon>
        <taxon>Streptosporangiaceae</taxon>
        <taxon>Streptosporangium</taxon>
    </lineage>
</organism>
<dbReference type="SUPFAM" id="SSF53597">
    <property type="entry name" value="Dihydrofolate reductase-like"/>
    <property type="match status" value="1"/>
</dbReference>
<accession>A0ABV5TGF5</accession>
<protein>
    <submittedName>
        <fullName evidence="2">Dihydrofolate reductase family protein</fullName>
    </submittedName>
</protein>